<dbReference type="Pfam" id="PF04389">
    <property type="entry name" value="Peptidase_M28"/>
    <property type="match status" value="1"/>
</dbReference>
<dbReference type="EMBL" id="DSTU01000007">
    <property type="protein sequence ID" value="HFJ54076.1"/>
    <property type="molecule type" value="Genomic_DNA"/>
</dbReference>
<dbReference type="InterPro" id="IPR045175">
    <property type="entry name" value="M28_fam"/>
</dbReference>
<comment type="caution">
    <text evidence="3">The sequence shown here is derived from an EMBL/GenBank/DDBJ whole genome shotgun (WGS) entry which is preliminary data.</text>
</comment>
<dbReference type="Gene3D" id="3.40.630.10">
    <property type="entry name" value="Zn peptidases"/>
    <property type="match status" value="1"/>
</dbReference>
<dbReference type="SUPFAM" id="SSF53187">
    <property type="entry name" value="Zn-dependent exopeptidases"/>
    <property type="match status" value="1"/>
</dbReference>
<dbReference type="GO" id="GO:0006508">
    <property type="term" value="P:proteolysis"/>
    <property type="evidence" value="ECO:0007669"/>
    <property type="project" value="InterPro"/>
</dbReference>
<protein>
    <submittedName>
        <fullName evidence="3">Zn-dependent exopeptidase M28</fullName>
    </submittedName>
</protein>
<dbReference type="EMBL" id="DSLG01000004">
    <property type="protein sequence ID" value="HEA87254.1"/>
    <property type="molecule type" value="Genomic_DNA"/>
</dbReference>
<sequence length="522" mass="56637">MRKVLTVSIFMTVIILPLGAGELVVQWYPQSASDLTAIVAAQFPVVAELDNCLLIKVEEARLPALDSLPGSFSVLNLPADRQLFYVKTPAGFDRRELARFGQIAGETPAGVLLVTDETALIGLNRLPVELCHLPLEPLNPQPAGPLPAPVTVSESLITALVERVNPDSVLAHIRRLQDFYTRYSTTESCRSAVEWMREKLAGYGCDSTALETYRTSYAPNVIGVKLGRINPRPIYVICGHIDNTSDYAPEHCPGSDDNASGTAAVIEAARVFQDISFAYSVYFIGFTGEEQGLVGSDSFCRRAARRGDSIKAALNFDMISYGRQNLDSLEVIGKTQSPACAWLVDSFIASARTYTALKPVRRLVSSAPYSDHHSFWQRGYVALCGIEHDFTPMYHTIGDTIGPLYYVDCGTNNWLMATEAVKAAVATIAKLAGAMEPTGNTESGDRSSLLTARPALLGRPPFYLPVRAAGQRWSIYDARGALVTAGSGPVWDGSSERSGPVPPGIYFFRSGTRTACRLLVSP</sequence>
<dbReference type="AlphaFoldDB" id="A0A7C3IMZ2"/>
<accession>A0A7C3IMZ2</accession>
<dbReference type="GO" id="GO:0008235">
    <property type="term" value="F:metalloexopeptidase activity"/>
    <property type="evidence" value="ECO:0007669"/>
    <property type="project" value="InterPro"/>
</dbReference>
<organism evidence="3">
    <name type="scientific">candidate division WOR-3 bacterium</name>
    <dbReference type="NCBI Taxonomy" id="2052148"/>
    <lineage>
        <taxon>Bacteria</taxon>
        <taxon>Bacteria division WOR-3</taxon>
    </lineage>
</organism>
<reference evidence="3" key="1">
    <citation type="journal article" date="2020" name="mSystems">
        <title>Genome- and Community-Level Interaction Insights into Carbon Utilization and Element Cycling Functions of Hydrothermarchaeota in Hydrothermal Sediment.</title>
        <authorList>
            <person name="Zhou Z."/>
            <person name="Liu Y."/>
            <person name="Xu W."/>
            <person name="Pan J."/>
            <person name="Luo Z.H."/>
            <person name="Li M."/>
        </authorList>
    </citation>
    <scope>NUCLEOTIDE SEQUENCE [LARGE SCALE GENOMIC DNA]</scope>
    <source>
        <strain evidence="2">SpSt-265</strain>
        <strain evidence="3">SpSt-465</strain>
    </source>
</reference>
<dbReference type="InterPro" id="IPR007484">
    <property type="entry name" value="Peptidase_M28"/>
</dbReference>
<dbReference type="PANTHER" id="PTHR12147:SF26">
    <property type="entry name" value="PEPTIDASE M28 DOMAIN-CONTAINING PROTEIN"/>
    <property type="match status" value="1"/>
</dbReference>
<name>A0A7C3IMZ2_UNCW3</name>
<feature type="domain" description="Peptidase M28" evidence="1">
    <location>
        <begin position="221"/>
        <end position="402"/>
    </location>
</feature>
<evidence type="ECO:0000313" key="3">
    <source>
        <dbReference type="EMBL" id="HFJ54076.1"/>
    </source>
</evidence>
<gene>
    <name evidence="2" type="ORF">ENP94_04495</name>
    <name evidence="3" type="ORF">ENS16_05250</name>
</gene>
<proteinExistence type="predicted"/>
<dbReference type="PANTHER" id="PTHR12147">
    <property type="entry name" value="METALLOPEPTIDASE M28 FAMILY MEMBER"/>
    <property type="match status" value="1"/>
</dbReference>
<evidence type="ECO:0000313" key="2">
    <source>
        <dbReference type="EMBL" id="HEA87254.1"/>
    </source>
</evidence>
<evidence type="ECO:0000259" key="1">
    <source>
        <dbReference type="Pfam" id="PF04389"/>
    </source>
</evidence>